<feature type="non-terminal residue" evidence="3">
    <location>
        <position position="1"/>
    </location>
</feature>
<feature type="region of interest" description="Disordered" evidence="1">
    <location>
        <begin position="149"/>
        <end position="168"/>
    </location>
</feature>
<feature type="compositionally biased region" description="Polar residues" evidence="1">
    <location>
        <begin position="182"/>
        <end position="196"/>
    </location>
</feature>
<sequence>MSNSEDIIKAPAPYMENARVGDTYVFSSPARDVGWSPSAANTPLGSTFYNNSSSTTYFMSYVIESRLSPIRRTHRFPQSATESGTPVPLLYQSEASKPRFTSADLAPYKEAHPSQAPPPSTPQPLRRLFLSPFPESIANDYLEYSYDEVGSSGGNGRDLSGQSNTSTFLNSDIHETSFPLRYSSSPISPPRHTTNDCPIKPKFPMLPPTSPPRFSIYPSSPAHTYTKLGAKHPAGPFNPFPKRARQASSPSQCYPSAEPLEDDPFLVSITNPRLVEDMRDYKSGSLNARDFIGSKPREEDLRVNVSNLSNRALIPRGRAGALGGRAVMTKISTPKSKAESCSGRALGIGSSQSTTFPLSLSALFSSSSIETDLQPQPNEAPVLSRASSDKRPETPSIPTADTHPTISPMDHTNPMTTARTLFPTPSLNPSFDTPSTASIVPTPAHTFLFPSPDIVDSPFIVRPIRGWGRMMRSRWTPRRTIPSPMIERDLIGSGKLAEFASEHQHGPEIRSSAAKWSDISSKTDKDQEVGENPSEVLTFKSGSHENAEPLQEDLGLSTFSPPARVLSGKVEGSLRVVSRLEDRGKTSIEIQPMANIVDPAKENISKRVREEGDKMPIAPKRVRVGKSNAPAATRMDSIDTFHGGVGFGRATRSQSRAVAALLSLASCRNSREEQVAEASENPPNESPRANTKIQHTNAHPKSQLRISRPLRQTPRQSQRAIKHNVHGQPPSQAGALPDGVQSSNTALISPPRNVAAKMESRKAQSHEAGTKDESQETNHVPAKHQIPADLLPRPDPSLVYSSDGGFIRRNFPKNLPIHERYLKWYRRFPVSAYFAEEDPARKFVLGDQAGSGKVVMPIMSLVSNPATHFNLYSPRFVRGSGSRKLGVCPICVEPVWRGGAGRVLLLNTKVFLNTIITCNTITVLYFFRHLSLGANSQTGLSPKTGLPFSPPITFRQKAHLPSRTKTRERDTIEEGQCHVCKKWVPVESVVPKDVKVPEMYWWKHAAACHGTSQLTGDENPYIEDVVYLKLRQYEALAENDGFCSEDRELESESESKFGKSLISRTKGAVDSAE</sequence>
<reference evidence="3" key="1">
    <citation type="submission" date="2021-01" db="EMBL/GenBank/DDBJ databases">
        <authorList>
            <person name="Kaushik A."/>
        </authorList>
    </citation>
    <scope>NUCLEOTIDE SEQUENCE</scope>
    <source>
        <strain evidence="3">AG1-1C</strain>
    </source>
</reference>
<feature type="domain" description="Transcription regulator Rua1 C-terminal" evidence="2">
    <location>
        <begin position="868"/>
        <end position="1009"/>
    </location>
</feature>
<dbReference type="AlphaFoldDB" id="A0A8H3GF86"/>
<feature type="region of interest" description="Disordered" evidence="1">
    <location>
        <begin position="1044"/>
        <end position="1073"/>
    </location>
</feature>
<feature type="compositionally biased region" description="Polar residues" evidence="1">
    <location>
        <begin position="396"/>
        <end position="405"/>
    </location>
</feature>
<accession>A0A8H3GF86</accession>
<feature type="compositionally biased region" description="Basic and acidic residues" evidence="1">
    <location>
        <begin position="758"/>
        <end position="776"/>
    </location>
</feature>
<comment type="caution">
    <text evidence="3">The sequence shown here is derived from an EMBL/GenBank/DDBJ whole genome shotgun (WGS) entry which is preliminary data.</text>
</comment>
<dbReference type="Pfam" id="PF14616">
    <property type="entry name" value="Rua1_C"/>
    <property type="match status" value="1"/>
</dbReference>
<organism evidence="3 4">
    <name type="scientific">Rhizoctonia solani</name>
    <dbReference type="NCBI Taxonomy" id="456999"/>
    <lineage>
        <taxon>Eukaryota</taxon>
        <taxon>Fungi</taxon>
        <taxon>Dikarya</taxon>
        <taxon>Basidiomycota</taxon>
        <taxon>Agaricomycotina</taxon>
        <taxon>Agaricomycetes</taxon>
        <taxon>Cantharellales</taxon>
        <taxon>Ceratobasidiaceae</taxon>
        <taxon>Rhizoctonia</taxon>
    </lineage>
</organism>
<protein>
    <recommendedName>
        <fullName evidence="2">Transcription regulator Rua1 C-terminal domain-containing protein</fullName>
    </recommendedName>
</protein>
<proteinExistence type="predicted"/>
<dbReference type="Proteomes" id="UP000663846">
    <property type="component" value="Unassembled WGS sequence"/>
</dbReference>
<feature type="region of interest" description="Disordered" evidence="1">
    <location>
        <begin position="501"/>
        <end position="532"/>
    </location>
</feature>
<evidence type="ECO:0000256" key="1">
    <source>
        <dbReference type="SAM" id="MobiDB-lite"/>
    </source>
</evidence>
<dbReference type="EMBL" id="CAJMWS010000534">
    <property type="protein sequence ID" value="CAE6449962.1"/>
    <property type="molecule type" value="Genomic_DNA"/>
</dbReference>
<feature type="region of interest" description="Disordered" evidence="1">
    <location>
        <begin position="672"/>
        <end position="781"/>
    </location>
</feature>
<evidence type="ECO:0000313" key="3">
    <source>
        <dbReference type="EMBL" id="CAE6449962.1"/>
    </source>
</evidence>
<dbReference type="PANTHER" id="PTHR28125">
    <property type="entry name" value="MEIOTIC EXPRESSION UP-REGULATED PROTEIN 26"/>
    <property type="match status" value="1"/>
</dbReference>
<feature type="compositionally biased region" description="Polar residues" evidence="1">
    <location>
        <begin position="681"/>
        <end position="700"/>
    </location>
</feature>
<evidence type="ECO:0000313" key="4">
    <source>
        <dbReference type="Proteomes" id="UP000663846"/>
    </source>
</evidence>
<name>A0A8H3GF86_9AGAM</name>
<evidence type="ECO:0000259" key="2">
    <source>
        <dbReference type="Pfam" id="PF14616"/>
    </source>
</evidence>
<gene>
    <name evidence="3" type="ORF">RDB_LOCUS144210</name>
</gene>
<dbReference type="PANTHER" id="PTHR28125:SF2">
    <property type="entry name" value="MEIOTIC EXPRESSION UP-REGULATED PROTEIN 26"/>
    <property type="match status" value="1"/>
</dbReference>
<feature type="region of interest" description="Disordered" evidence="1">
    <location>
        <begin position="369"/>
        <end position="411"/>
    </location>
</feature>
<feature type="region of interest" description="Disordered" evidence="1">
    <location>
        <begin position="180"/>
        <end position="202"/>
    </location>
</feature>
<dbReference type="InterPro" id="IPR028012">
    <property type="entry name" value="Rua1_C"/>
</dbReference>